<evidence type="ECO:0000256" key="3">
    <source>
        <dbReference type="SAM" id="Phobius"/>
    </source>
</evidence>
<dbReference type="Gene3D" id="3.30.70.270">
    <property type="match status" value="1"/>
</dbReference>
<feature type="transmembrane region" description="Helical" evidence="3">
    <location>
        <begin position="92"/>
        <end position="109"/>
    </location>
</feature>
<feature type="transmembrane region" description="Helical" evidence="3">
    <location>
        <begin position="150"/>
        <end position="175"/>
    </location>
</feature>
<dbReference type="PANTHER" id="PTHR45138">
    <property type="entry name" value="REGULATORY COMPONENTS OF SENSORY TRANSDUCTION SYSTEM"/>
    <property type="match status" value="1"/>
</dbReference>
<feature type="transmembrane region" description="Helical" evidence="3">
    <location>
        <begin position="181"/>
        <end position="207"/>
    </location>
</feature>
<dbReference type="GO" id="GO:0052621">
    <property type="term" value="F:diguanylate cyclase activity"/>
    <property type="evidence" value="ECO:0007669"/>
    <property type="project" value="UniProtKB-EC"/>
</dbReference>
<dbReference type="GO" id="GO:0043709">
    <property type="term" value="P:cell adhesion involved in single-species biofilm formation"/>
    <property type="evidence" value="ECO:0007669"/>
    <property type="project" value="TreeGrafter"/>
</dbReference>
<feature type="transmembrane region" description="Helical" evidence="3">
    <location>
        <begin position="66"/>
        <end position="85"/>
    </location>
</feature>
<sequence>MSNLDSFTLLVAVVVLYLVVGAVLLALWWRERLAALGWWAAAFALTAIGFVVVAQGYGWNSYLERVAGVLIFILAFACALAAAQVVSGHRPARWALVAGPLIWLLLTMFSGQTSFATHIAISSALFGAYSLATGVVLWRSAGGTRLPLRLAAACLWLAHGSVFLLRLVFGLGIGWTSSLVVLWGNFLILEAIIFVSALAVLVAGMTIEQRHLDHRRLAYTDPLTGLGNRRAFEQMLDRLMPLPPVAPPWPVLLLIDLDGFKQINDAFGHPEGDRLLVAFARAIQHWLDEPGAFWRLGGDEFAILLQGRSLTEARATAERVCQTIKEVSCRLVAPGQGLTLTVGLALGAPGMRRVDLVAEADVQLYRGKNEGRDRVIGPAAPDASAA</sequence>
<dbReference type="GO" id="GO:1902201">
    <property type="term" value="P:negative regulation of bacterial-type flagellum-dependent cell motility"/>
    <property type="evidence" value="ECO:0007669"/>
    <property type="project" value="TreeGrafter"/>
</dbReference>
<feature type="domain" description="GGDEF" evidence="4">
    <location>
        <begin position="248"/>
        <end position="380"/>
    </location>
</feature>
<dbReference type="AlphaFoldDB" id="A0A212RXC3"/>
<dbReference type="InterPro" id="IPR050469">
    <property type="entry name" value="Diguanylate_Cyclase"/>
</dbReference>
<keyword evidence="6" id="KW-1185">Reference proteome</keyword>
<dbReference type="InterPro" id="IPR043128">
    <property type="entry name" value="Rev_trsase/Diguanyl_cyclase"/>
</dbReference>
<dbReference type="EMBL" id="FYEH01000016">
    <property type="protein sequence ID" value="SNB77439.1"/>
    <property type="molecule type" value="Genomic_DNA"/>
</dbReference>
<dbReference type="CDD" id="cd01949">
    <property type="entry name" value="GGDEF"/>
    <property type="match status" value="1"/>
</dbReference>
<organism evidence="5 6">
    <name type="scientific">Arboricoccus pini</name>
    <dbReference type="NCBI Taxonomy" id="1963835"/>
    <lineage>
        <taxon>Bacteria</taxon>
        <taxon>Pseudomonadati</taxon>
        <taxon>Pseudomonadota</taxon>
        <taxon>Alphaproteobacteria</taxon>
        <taxon>Geminicoccales</taxon>
        <taxon>Geminicoccaceae</taxon>
        <taxon>Arboricoccus</taxon>
    </lineage>
</organism>
<dbReference type="OrthoDB" id="7366409at2"/>
<gene>
    <name evidence="5" type="ORF">SAMN07250955_11680</name>
</gene>
<evidence type="ECO:0000259" key="4">
    <source>
        <dbReference type="PROSITE" id="PS50887"/>
    </source>
</evidence>
<protein>
    <recommendedName>
        <fullName evidence="1">diguanylate cyclase</fullName>
        <ecNumber evidence="1">2.7.7.65</ecNumber>
    </recommendedName>
</protein>
<dbReference type="Pfam" id="PF00990">
    <property type="entry name" value="GGDEF"/>
    <property type="match status" value="1"/>
</dbReference>
<dbReference type="InterPro" id="IPR029787">
    <property type="entry name" value="Nucleotide_cyclase"/>
</dbReference>
<proteinExistence type="predicted"/>
<evidence type="ECO:0000313" key="5">
    <source>
        <dbReference type="EMBL" id="SNB77439.1"/>
    </source>
</evidence>
<dbReference type="SUPFAM" id="SSF55073">
    <property type="entry name" value="Nucleotide cyclase"/>
    <property type="match status" value="1"/>
</dbReference>
<feature type="transmembrane region" description="Helical" evidence="3">
    <location>
        <begin position="6"/>
        <end position="29"/>
    </location>
</feature>
<reference evidence="5 6" key="1">
    <citation type="submission" date="2017-06" db="EMBL/GenBank/DDBJ databases">
        <authorList>
            <person name="Kim H.J."/>
            <person name="Triplett B.A."/>
        </authorList>
    </citation>
    <scope>NUCLEOTIDE SEQUENCE [LARGE SCALE GENOMIC DNA]</scope>
    <source>
        <strain evidence="5 6">B29T1</strain>
    </source>
</reference>
<dbReference type="PROSITE" id="PS50887">
    <property type="entry name" value="GGDEF"/>
    <property type="match status" value="1"/>
</dbReference>
<evidence type="ECO:0000313" key="6">
    <source>
        <dbReference type="Proteomes" id="UP000197065"/>
    </source>
</evidence>
<keyword evidence="3" id="KW-1133">Transmembrane helix</keyword>
<keyword evidence="3" id="KW-0812">Transmembrane</keyword>
<evidence type="ECO:0000256" key="2">
    <source>
        <dbReference type="ARBA" id="ARBA00034247"/>
    </source>
</evidence>
<evidence type="ECO:0000256" key="1">
    <source>
        <dbReference type="ARBA" id="ARBA00012528"/>
    </source>
</evidence>
<feature type="transmembrane region" description="Helical" evidence="3">
    <location>
        <begin position="115"/>
        <end position="138"/>
    </location>
</feature>
<keyword evidence="3" id="KW-0472">Membrane</keyword>
<dbReference type="RefSeq" id="WP_088562733.1">
    <property type="nucleotide sequence ID" value="NZ_FYEH01000016.1"/>
</dbReference>
<dbReference type="EC" id="2.7.7.65" evidence="1"/>
<dbReference type="PANTHER" id="PTHR45138:SF9">
    <property type="entry name" value="DIGUANYLATE CYCLASE DGCM-RELATED"/>
    <property type="match status" value="1"/>
</dbReference>
<dbReference type="SMART" id="SM00267">
    <property type="entry name" value="GGDEF"/>
    <property type="match status" value="1"/>
</dbReference>
<dbReference type="InterPro" id="IPR000160">
    <property type="entry name" value="GGDEF_dom"/>
</dbReference>
<dbReference type="Proteomes" id="UP000197065">
    <property type="component" value="Unassembled WGS sequence"/>
</dbReference>
<dbReference type="NCBIfam" id="TIGR00254">
    <property type="entry name" value="GGDEF"/>
    <property type="match status" value="1"/>
</dbReference>
<accession>A0A212RXC3</accession>
<name>A0A212RXC3_9PROT</name>
<dbReference type="GO" id="GO:0005886">
    <property type="term" value="C:plasma membrane"/>
    <property type="evidence" value="ECO:0007669"/>
    <property type="project" value="TreeGrafter"/>
</dbReference>
<feature type="transmembrane region" description="Helical" evidence="3">
    <location>
        <begin position="36"/>
        <end position="54"/>
    </location>
</feature>
<comment type="catalytic activity">
    <reaction evidence="2">
        <text>2 GTP = 3',3'-c-di-GMP + 2 diphosphate</text>
        <dbReference type="Rhea" id="RHEA:24898"/>
        <dbReference type="ChEBI" id="CHEBI:33019"/>
        <dbReference type="ChEBI" id="CHEBI:37565"/>
        <dbReference type="ChEBI" id="CHEBI:58805"/>
        <dbReference type="EC" id="2.7.7.65"/>
    </reaction>
</comment>